<comment type="caution">
    <text evidence="1">The sequence shown here is derived from an EMBL/GenBank/DDBJ whole genome shotgun (WGS) entry which is preliminary data.</text>
</comment>
<dbReference type="EMBL" id="CASHSV030000206">
    <property type="protein sequence ID" value="CAJ2656338.1"/>
    <property type="molecule type" value="Genomic_DNA"/>
</dbReference>
<sequence length="568" mass="65607">MSSSLRKTMSYNSKSTFDELRWVIHIRKTLEEEFEEEDGELSVTIFNVPKLLMASDPDSYVPQQVAIGPYHYWRPELYEMQSYKLAATKRFLKSLQTLKLDNLVDQLTKLEQRVRACYHKYLDLNGETMVWMMIVDASFLLELLQIYAIQEGATKRVVSSSMSHLVDYAGRKSAHNAMLRDIVMLENQIPLCVLRKMQNFKFSSKEAADEMLIFMFIGLFKQISPFKMIVDFPNIKVSESAHLLDFFYDMIVPKLETEHDVTIDVEIEQEEEQDNKGDDENSKGESSYVKQSFNELWKILSKLNKGPMKLLKKALVSRPMKLVVKFPWKIITNLPGGKLLKQPIESLFFSKEKGDDEKQENENSNTLVNKPPLIEEITIPCVRELLNSGVNFFPTTNGSISSISFDSKTRTFYLPIISLDVNTKVFLRNLVAYESSVGSGPLVITRYTELMNGIIDSEEDAKILREKGIILNHLKSDQEVANMWNGMSKSLRLSRVLFMDNAIEDVNKFYNSRMKVKMLKFMKSYVFGSWQFLTFLAAIFMLLLMALQAFCSVYTCHRFFDKALQQSD</sequence>
<protein>
    <submittedName>
        <fullName evidence="1">Uncharacterized protein</fullName>
    </submittedName>
</protein>
<gene>
    <name evidence="1" type="ORF">MILVUS5_LOCUS23099</name>
</gene>
<accession>A0ACB0KI68</accession>
<dbReference type="Proteomes" id="UP001177021">
    <property type="component" value="Unassembled WGS sequence"/>
</dbReference>
<keyword evidence="2" id="KW-1185">Reference proteome</keyword>
<proteinExistence type="predicted"/>
<organism evidence="1 2">
    <name type="scientific">Trifolium pratense</name>
    <name type="common">Red clover</name>
    <dbReference type="NCBI Taxonomy" id="57577"/>
    <lineage>
        <taxon>Eukaryota</taxon>
        <taxon>Viridiplantae</taxon>
        <taxon>Streptophyta</taxon>
        <taxon>Embryophyta</taxon>
        <taxon>Tracheophyta</taxon>
        <taxon>Spermatophyta</taxon>
        <taxon>Magnoliopsida</taxon>
        <taxon>eudicotyledons</taxon>
        <taxon>Gunneridae</taxon>
        <taxon>Pentapetalae</taxon>
        <taxon>rosids</taxon>
        <taxon>fabids</taxon>
        <taxon>Fabales</taxon>
        <taxon>Fabaceae</taxon>
        <taxon>Papilionoideae</taxon>
        <taxon>50 kb inversion clade</taxon>
        <taxon>NPAAA clade</taxon>
        <taxon>Hologalegina</taxon>
        <taxon>IRL clade</taxon>
        <taxon>Trifolieae</taxon>
        <taxon>Trifolium</taxon>
    </lineage>
</organism>
<name>A0ACB0KI68_TRIPR</name>
<reference evidence="1" key="1">
    <citation type="submission" date="2023-10" db="EMBL/GenBank/DDBJ databases">
        <authorList>
            <person name="Rodriguez Cubillos JULIANA M."/>
            <person name="De Vega J."/>
        </authorList>
    </citation>
    <scope>NUCLEOTIDE SEQUENCE</scope>
</reference>
<evidence type="ECO:0000313" key="2">
    <source>
        <dbReference type="Proteomes" id="UP001177021"/>
    </source>
</evidence>
<evidence type="ECO:0000313" key="1">
    <source>
        <dbReference type="EMBL" id="CAJ2656338.1"/>
    </source>
</evidence>